<dbReference type="InterPro" id="IPR006428">
    <property type="entry name" value="Portal_SPP1-type"/>
</dbReference>
<feature type="region of interest" description="Disordered" evidence="1">
    <location>
        <begin position="439"/>
        <end position="466"/>
    </location>
</feature>
<proteinExistence type="predicted"/>
<dbReference type="NCBIfam" id="TIGR01538">
    <property type="entry name" value="portal_SPP1"/>
    <property type="match status" value="1"/>
</dbReference>
<evidence type="ECO:0000256" key="1">
    <source>
        <dbReference type="SAM" id="MobiDB-lite"/>
    </source>
</evidence>
<evidence type="ECO:0000313" key="2">
    <source>
        <dbReference type="EMBL" id="QBF72959.1"/>
    </source>
</evidence>
<dbReference type="GeneID" id="62694544"/>
<dbReference type="Pfam" id="PF05133">
    <property type="entry name" value="SPP1_portal"/>
    <property type="match status" value="1"/>
</dbReference>
<evidence type="ECO:0000313" key="3">
    <source>
        <dbReference type="Proteomes" id="UP000289664"/>
    </source>
</evidence>
<dbReference type="InterPro" id="IPR021145">
    <property type="entry name" value="Portal_protein_SPP1_Gp6-like"/>
</dbReference>
<keyword evidence="3" id="KW-1185">Reference proteome</keyword>
<organism evidence="2 3">
    <name type="scientific">Clostridium scindens (strain ATCC 35704 / DSM 5676 / VPI 13733 / 19)</name>
    <dbReference type="NCBI Taxonomy" id="411468"/>
    <lineage>
        <taxon>Bacteria</taxon>
        <taxon>Bacillati</taxon>
        <taxon>Bacillota</taxon>
        <taxon>Clostridia</taxon>
        <taxon>Lachnospirales</taxon>
        <taxon>Lachnospiraceae</taxon>
    </lineage>
</organism>
<dbReference type="eggNOG" id="ENOG502Z7ZB">
    <property type="taxonomic scope" value="Bacteria"/>
</dbReference>
<name>B0NA26_CLOS5</name>
<dbReference type="STRING" id="411468.CLOSCI_00292"/>
<dbReference type="AlphaFoldDB" id="B0NA26"/>
<dbReference type="HOGENOM" id="CLU_041766_0_0_9"/>
<feature type="compositionally biased region" description="Basic and acidic residues" evidence="1">
    <location>
        <begin position="439"/>
        <end position="449"/>
    </location>
</feature>
<dbReference type="EMBL" id="CP036170">
    <property type="protein sequence ID" value="QBF72959.1"/>
    <property type="molecule type" value="Genomic_DNA"/>
</dbReference>
<dbReference type="KEGG" id="csci:HDCHBGLK_00304"/>
<dbReference type="OrthoDB" id="1697867at2"/>
<dbReference type="Proteomes" id="UP000289664">
    <property type="component" value="Chromosome"/>
</dbReference>
<dbReference type="RefSeq" id="WP_004605848.1">
    <property type="nucleotide sequence ID" value="NZ_CP036170.1"/>
</dbReference>
<reference evidence="2 3" key="1">
    <citation type="journal article" date="2019" name="Appl. Environ. Microbiol.">
        <title>Clostridium scindens ATCC 35704: integration of nutritional requirements, the complete genome sequence, and global transcriptional responses to bile acids.</title>
        <authorList>
            <person name="Devendran S."/>
            <person name="Shrestha R."/>
            <person name="Alves J.M.P."/>
            <person name="Wolf P.G."/>
            <person name="Ly L."/>
            <person name="Hernandez A.G."/>
            <person name="Mendez-Garcia C."/>
            <person name="Inboden A."/>
            <person name="Wiley J."/>
            <person name="Paul O."/>
            <person name="Allen A."/>
            <person name="Springer E."/>
            <person name="Wright C.L."/>
            <person name="Fields C.J."/>
            <person name="Daniel S.L."/>
            <person name="Ridlon J.M."/>
        </authorList>
    </citation>
    <scope>NUCLEOTIDE SEQUENCE [LARGE SCALE GENOMIC DNA]</scope>
    <source>
        <strain evidence="2 3">ATCC 35704</strain>
    </source>
</reference>
<accession>B0NA26</accession>
<protein>
    <submittedName>
        <fullName evidence="2">Uncharacterized protein</fullName>
    </submittedName>
</protein>
<gene>
    <name evidence="2" type="ORF">HDCHBGLK_00304</name>
</gene>
<sequence>MELEIAKKMLRSYMPGHEKFVVEADTANRYYRKKNDIMTIKCEDKIEDDPLRNADNRIPSNFYKLQVNQKAAYAFTDPVLFDAGNDQANETIKKALGDAFQKKCKALCVQASNTSVGWLHYWKGENGEFKYSVLDSREVVPIWNKELEKELKAVLRTYRDIDDATGDEYYIYEFWTDEEAESFRRRIDSNGYDALEPYRQYLTIDVSANSESYESVYQHGLGEVPFIFFNNNDEGTNDLNDIKELIDSYDKIYSGFVNDLEDIQEIIFVLTNYGGEADSPTEILREINNTKIIQVESEGPNDRSGISTLAIEIPVEAREKLLTMTRKSIFEQGMAIDPDPQNFGNSSGVALGYLYSLLELKTGFMETEFRISFNRLVRAILRFHNLSADNIEQTWTRTSVTNDAELSDIAQKSKGIISDETIVRRHPWVDDPTKEFERLEKQRKEREPQWDNVPKADGGLADGEEE</sequence>